<accession>A0ABR0LTK0</accession>
<dbReference type="Proteomes" id="UP001357485">
    <property type="component" value="Unassembled WGS sequence"/>
</dbReference>
<keyword evidence="2" id="KW-1185">Reference proteome</keyword>
<evidence type="ECO:0000313" key="2">
    <source>
        <dbReference type="Proteomes" id="UP001357485"/>
    </source>
</evidence>
<dbReference type="EMBL" id="JAVRRA010010822">
    <property type="protein sequence ID" value="KAK5241116.1"/>
    <property type="molecule type" value="Genomic_DNA"/>
</dbReference>
<comment type="caution">
    <text evidence="1">The sequence shown here is derived from an EMBL/GenBank/DDBJ whole genome shotgun (WGS) entry which is preliminary data.</text>
</comment>
<proteinExistence type="predicted"/>
<gene>
    <name evidence="1" type="ORF">LTR16_009749</name>
</gene>
<protein>
    <submittedName>
        <fullName evidence="1">Uncharacterized protein</fullName>
    </submittedName>
</protein>
<sequence length="207" mass="22476">MGEQTNAFTSFVASPDYDPYAALIHSYAYTSESQSWIVVNSHQYTKVPAVSSPAAFSDFLRIEPQLFNTTRVATYSNFTAEFDLESPAGRRNIFRTSTFVNSAAYMSVYLDIANSTVQPIRNVAGLVWSLTLQPLPPTITSKSEGHDVLGLSPRDGALVIALVTATWNKTSDDAAVTAAVKSLGARADAKAVEMGVENRFVYLNYAA</sequence>
<evidence type="ECO:0000313" key="1">
    <source>
        <dbReference type="EMBL" id="KAK5241116.1"/>
    </source>
</evidence>
<reference evidence="1 2" key="1">
    <citation type="submission" date="2023-08" db="EMBL/GenBank/DDBJ databases">
        <title>Black Yeasts Isolated from many extreme environments.</title>
        <authorList>
            <person name="Coleine C."/>
            <person name="Stajich J.E."/>
            <person name="Selbmann L."/>
        </authorList>
    </citation>
    <scope>NUCLEOTIDE SEQUENCE [LARGE SCALE GENOMIC DNA]</scope>
    <source>
        <strain evidence="1 2">CCFEE 536</strain>
    </source>
</reference>
<feature type="non-terminal residue" evidence="1">
    <location>
        <position position="207"/>
    </location>
</feature>
<name>A0ABR0LTK0_9PEZI</name>
<organism evidence="1 2">
    <name type="scientific">Cryomyces antarcticus</name>
    <dbReference type="NCBI Taxonomy" id="329879"/>
    <lineage>
        <taxon>Eukaryota</taxon>
        <taxon>Fungi</taxon>
        <taxon>Dikarya</taxon>
        <taxon>Ascomycota</taxon>
        <taxon>Pezizomycotina</taxon>
        <taxon>Dothideomycetes</taxon>
        <taxon>Dothideomycetes incertae sedis</taxon>
        <taxon>Cryomyces</taxon>
    </lineage>
</organism>